<accession>A0A6B3KJG5</accession>
<dbReference type="EMBL" id="JAAGYV010000195">
    <property type="protein sequence ID" value="NEK74785.1"/>
    <property type="molecule type" value="Genomic_DNA"/>
</dbReference>
<evidence type="ECO:0000313" key="2">
    <source>
        <dbReference type="EMBL" id="NEK74785.1"/>
    </source>
</evidence>
<feature type="compositionally biased region" description="Basic and acidic residues" evidence="1">
    <location>
        <begin position="1"/>
        <end position="19"/>
    </location>
</feature>
<feature type="region of interest" description="Disordered" evidence="1">
    <location>
        <begin position="1"/>
        <end position="21"/>
    </location>
</feature>
<dbReference type="AlphaFoldDB" id="A0A6B3KJG5"/>
<protein>
    <submittedName>
        <fullName evidence="2">Uncharacterized protein</fullName>
    </submittedName>
</protein>
<organism evidence="2">
    <name type="scientific">Xanthomonas euvesicatoria</name>
    <dbReference type="NCBI Taxonomy" id="456327"/>
    <lineage>
        <taxon>Bacteria</taxon>
        <taxon>Pseudomonadati</taxon>
        <taxon>Pseudomonadota</taxon>
        <taxon>Gammaproteobacteria</taxon>
        <taxon>Lysobacterales</taxon>
        <taxon>Lysobacteraceae</taxon>
        <taxon>Xanthomonas</taxon>
    </lineage>
</organism>
<name>A0A6B3KJG5_XANEU</name>
<gene>
    <name evidence="2" type="ORF">G3W62_18770</name>
</gene>
<reference evidence="2" key="1">
    <citation type="submission" date="2019-11" db="EMBL/GenBank/DDBJ databases">
        <title>Genome-resolved metagenomics to study the prevalence of co-infection and intraspecific heterogeneity among plant pathogen metapopulations.</title>
        <authorList>
            <person name="Newberry E."/>
            <person name="Bhandari R."/>
            <person name="Kemble J."/>
            <person name="Sikora E."/>
            <person name="Potnis N."/>
        </authorList>
    </citation>
    <scope>NUCLEOTIDE SEQUENCE</scope>
    <source>
        <strain evidence="2">Xe_Pep_Tuscaloosa_18b</strain>
    </source>
</reference>
<sequence length="159" mass="17832">MDRQLAQRQEDAAVRDAEHGAVQGWRQRHKDLITRRQYDAGMAQMGLPKDFSSRYVEESGYAPSSEDGLVEEWIKPGLRAEGSVWRRHVLIRSGHSSVDALHDSTTITENDMDNAVTGAHGQAGLHWVGHVGHERVGFRDPRGVMLRSRVQDPARRVSA</sequence>
<proteinExistence type="predicted"/>
<dbReference type="RefSeq" id="WP_011347359.1">
    <property type="nucleotide sequence ID" value="NZ_CP018467.1"/>
</dbReference>
<evidence type="ECO:0000256" key="1">
    <source>
        <dbReference type="SAM" id="MobiDB-lite"/>
    </source>
</evidence>
<comment type="caution">
    <text evidence="2">The sequence shown here is derived from an EMBL/GenBank/DDBJ whole genome shotgun (WGS) entry which is preliminary data.</text>
</comment>